<feature type="domain" description="Solute-binding protein family 3/N-terminal" evidence="3">
    <location>
        <begin position="30"/>
        <end position="256"/>
    </location>
</feature>
<comment type="similarity">
    <text evidence="1">Belongs to the bacterial solute-binding protein 3 family.</text>
</comment>
<proteinExistence type="inferred from homology"/>
<name>A0A2N8ZM84_9VIBR</name>
<organism evidence="4 5">
    <name type="scientific">Vibrio tapetis subsp. tapetis</name>
    <dbReference type="NCBI Taxonomy" id="1671868"/>
    <lineage>
        <taxon>Bacteria</taxon>
        <taxon>Pseudomonadati</taxon>
        <taxon>Pseudomonadota</taxon>
        <taxon>Gammaproteobacteria</taxon>
        <taxon>Vibrionales</taxon>
        <taxon>Vibrionaceae</taxon>
        <taxon>Vibrio</taxon>
    </lineage>
</organism>
<reference evidence="4 5" key="1">
    <citation type="submission" date="2017-10" db="EMBL/GenBank/DDBJ databases">
        <authorList>
            <person name="Banno H."/>
            <person name="Chua N.-H."/>
        </authorList>
    </citation>
    <scope>NUCLEOTIDE SEQUENCE [LARGE SCALE GENOMIC DNA]</scope>
    <source>
        <strain evidence="4">Vibrio tapetis CECT4600</strain>
    </source>
</reference>
<dbReference type="OrthoDB" id="7340028at2"/>
<evidence type="ECO:0000259" key="3">
    <source>
        <dbReference type="SMART" id="SM00062"/>
    </source>
</evidence>
<keyword evidence="2" id="KW-0732">Signal</keyword>
<evidence type="ECO:0000313" key="4">
    <source>
        <dbReference type="EMBL" id="SON53024.1"/>
    </source>
</evidence>
<dbReference type="Proteomes" id="UP000235828">
    <property type="component" value="Chromosome B"/>
</dbReference>
<accession>A0A2N8ZM84</accession>
<gene>
    <name evidence="4" type="ORF">VTAP4600_B1413</name>
</gene>
<dbReference type="EMBL" id="LT960612">
    <property type="protein sequence ID" value="SON53024.1"/>
    <property type="molecule type" value="Genomic_DNA"/>
</dbReference>
<evidence type="ECO:0000256" key="2">
    <source>
        <dbReference type="ARBA" id="ARBA00022729"/>
    </source>
</evidence>
<dbReference type="PANTHER" id="PTHR35936">
    <property type="entry name" value="MEMBRANE-BOUND LYTIC MUREIN TRANSGLYCOSYLASE F"/>
    <property type="match status" value="1"/>
</dbReference>
<dbReference type="SUPFAM" id="SSF53850">
    <property type="entry name" value="Periplasmic binding protein-like II"/>
    <property type="match status" value="1"/>
</dbReference>
<evidence type="ECO:0000313" key="5">
    <source>
        <dbReference type="Proteomes" id="UP000235828"/>
    </source>
</evidence>
<keyword evidence="5" id="KW-1185">Reference proteome</keyword>
<protein>
    <recommendedName>
        <fullName evidence="3">Solute-binding protein family 3/N-terminal domain-containing protein</fullName>
    </recommendedName>
</protein>
<dbReference type="RefSeq" id="WP_102525121.1">
    <property type="nucleotide sequence ID" value="NZ_LT960612.1"/>
</dbReference>
<dbReference type="KEGG" id="vta:B1413"/>
<evidence type="ECO:0000256" key="1">
    <source>
        <dbReference type="ARBA" id="ARBA00010333"/>
    </source>
</evidence>
<dbReference type="PANTHER" id="PTHR35936:SF25">
    <property type="entry name" value="ABC TRANSPORTER SUBSTRATE-BINDING PROTEIN"/>
    <property type="match status" value="1"/>
</dbReference>
<dbReference type="Gene3D" id="3.40.190.10">
    <property type="entry name" value="Periplasmic binding protein-like II"/>
    <property type="match status" value="2"/>
</dbReference>
<dbReference type="AlphaFoldDB" id="A0A2N8ZM84"/>
<dbReference type="InterPro" id="IPR001638">
    <property type="entry name" value="Solute-binding_3/MltF_N"/>
</dbReference>
<sequence>MCQGSQTLGLRLLLLIVVVSISFGTLASQNVVIYGDDNYPPYSYIENGEPKGIYVDILRLVFSEMDDYTVTIRMVPWKRGLRYIEQGKGFALFPPYYTEKRDPWMLFSESILREEVVVFGKPNKLIGKRNWPEDFHGTVIGLNRGYNPYSMGGHEFGEAVKSGHIVVEEATNGIINLNKLEKGRIDFYINDRLIDISDFPGIKRGITANTNDGYLGFTKLNVDYPYSADFKAQFDHAILRLKQTDTIDKIVHSYVD</sequence>
<dbReference type="SMART" id="SM00062">
    <property type="entry name" value="PBPb"/>
    <property type="match status" value="1"/>
</dbReference>
<dbReference type="Pfam" id="PF00497">
    <property type="entry name" value="SBP_bac_3"/>
    <property type="match status" value="1"/>
</dbReference>